<evidence type="ECO:0000259" key="2">
    <source>
        <dbReference type="Pfam" id="PF09362"/>
    </source>
</evidence>
<reference evidence="3" key="1">
    <citation type="journal article" date="2019" name="Beilstein J. Org. Chem.">
        <title>Nanangenines: drimane sesquiterpenoids as the dominant metabolite cohort of a novel Australian fungus, Aspergillus nanangensis.</title>
        <authorList>
            <person name="Lacey H.J."/>
            <person name="Gilchrist C.L.M."/>
            <person name="Crombie A."/>
            <person name="Kalaitzis J.A."/>
            <person name="Vuong D."/>
            <person name="Rutledge P.J."/>
            <person name="Turner P."/>
            <person name="Pitt J.I."/>
            <person name="Lacey E."/>
            <person name="Chooi Y.H."/>
            <person name="Piggott A.M."/>
        </authorList>
    </citation>
    <scope>NUCLEOTIDE SEQUENCE</scope>
    <source>
        <strain evidence="3">MST-FP2251</strain>
    </source>
</reference>
<evidence type="ECO:0000313" key="3">
    <source>
        <dbReference type="EMBL" id="KAF9883750.1"/>
    </source>
</evidence>
<dbReference type="PANTHER" id="PTHR43662:SF7">
    <property type="entry name" value="DUF1996 DOMAIN-CONTAINING PROTEIN"/>
    <property type="match status" value="1"/>
</dbReference>
<dbReference type="EMBL" id="VCAU01000150">
    <property type="protein sequence ID" value="KAF9883750.1"/>
    <property type="molecule type" value="Genomic_DNA"/>
</dbReference>
<dbReference type="Pfam" id="PF09362">
    <property type="entry name" value="DUF1996"/>
    <property type="match status" value="1"/>
</dbReference>
<evidence type="ECO:0000256" key="1">
    <source>
        <dbReference type="SAM" id="MobiDB-lite"/>
    </source>
</evidence>
<proteinExistence type="predicted"/>
<reference evidence="3" key="2">
    <citation type="submission" date="2020-02" db="EMBL/GenBank/DDBJ databases">
        <authorList>
            <person name="Gilchrist C.L.M."/>
            <person name="Chooi Y.-H."/>
        </authorList>
    </citation>
    <scope>NUCLEOTIDE SEQUENCE</scope>
    <source>
        <strain evidence="3">MST-FP2251</strain>
    </source>
</reference>
<feature type="domain" description="DUF1996" evidence="2">
    <location>
        <begin position="21"/>
        <end position="247"/>
    </location>
</feature>
<feature type="region of interest" description="Disordered" evidence="1">
    <location>
        <begin position="1"/>
        <end position="26"/>
    </location>
</feature>
<feature type="region of interest" description="Disordered" evidence="1">
    <location>
        <begin position="333"/>
        <end position="361"/>
    </location>
</feature>
<keyword evidence="4" id="KW-1185">Reference proteome</keyword>
<dbReference type="InterPro" id="IPR018535">
    <property type="entry name" value="DUF1996"/>
</dbReference>
<sequence>MSREKWTRTDGSPDESGNALHSIHGSSDKSAYWTPALYFMHENNDTELVNSHVTAAISYYLLYGDNVTAFPEGFRMIAGDTFQRDFQWPIPDPPQSEWAGSDISQAALRQKAVGVNCLNYANPPEPSLSRHFLPDKAFIDQHCADGLRLEIMFPSSWDGRAADSVDHKSHLAYPSLVMDGAWDCLMLSRKLTREFRRWNVGFESRVVSMFYETIWNTTAFAAQAGTFVLSNGDPTGFGYHGDFMNGWESGVLEKAVAQCMNPSGMVEDCPVFDLQAESIQELCTVEIPAVLKNEDVHHWNKALPHDLAVQYGPAYASPIVFYINPTPSVTPSGCQGPSISSLPSPHKRSGRWKHRHGAYKH</sequence>
<dbReference type="AlphaFoldDB" id="A0AAD4GNU1"/>
<feature type="compositionally biased region" description="Basic residues" evidence="1">
    <location>
        <begin position="345"/>
        <end position="361"/>
    </location>
</feature>
<name>A0AAD4GNU1_ASPNN</name>
<feature type="compositionally biased region" description="Polar residues" evidence="1">
    <location>
        <begin position="333"/>
        <end position="343"/>
    </location>
</feature>
<dbReference type="Proteomes" id="UP001194746">
    <property type="component" value="Unassembled WGS sequence"/>
</dbReference>
<organism evidence="3 4">
    <name type="scientific">Aspergillus nanangensis</name>
    <dbReference type="NCBI Taxonomy" id="2582783"/>
    <lineage>
        <taxon>Eukaryota</taxon>
        <taxon>Fungi</taxon>
        <taxon>Dikarya</taxon>
        <taxon>Ascomycota</taxon>
        <taxon>Pezizomycotina</taxon>
        <taxon>Eurotiomycetes</taxon>
        <taxon>Eurotiomycetidae</taxon>
        <taxon>Eurotiales</taxon>
        <taxon>Aspergillaceae</taxon>
        <taxon>Aspergillus</taxon>
        <taxon>Aspergillus subgen. Circumdati</taxon>
    </lineage>
</organism>
<gene>
    <name evidence="3" type="ORF">FE257_003004</name>
</gene>
<protein>
    <recommendedName>
        <fullName evidence="2">DUF1996 domain-containing protein</fullName>
    </recommendedName>
</protein>
<accession>A0AAD4GNU1</accession>
<comment type="caution">
    <text evidence="3">The sequence shown here is derived from an EMBL/GenBank/DDBJ whole genome shotgun (WGS) entry which is preliminary data.</text>
</comment>
<evidence type="ECO:0000313" key="4">
    <source>
        <dbReference type="Proteomes" id="UP001194746"/>
    </source>
</evidence>
<dbReference type="PANTHER" id="PTHR43662">
    <property type="match status" value="1"/>
</dbReference>